<accession>F0VDX3</accession>
<feature type="binding site" evidence="6">
    <location>
        <position position="174"/>
    </location>
    <ligand>
        <name>GTP</name>
        <dbReference type="ChEBI" id="CHEBI:37565"/>
    </ligand>
</feature>
<evidence type="ECO:0000256" key="7">
    <source>
        <dbReference type="SAM" id="MobiDB-lite"/>
    </source>
</evidence>
<keyword evidence="5" id="KW-0460">Magnesium</keyword>
<evidence type="ECO:0000313" key="9">
    <source>
        <dbReference type="EMBL" id="CEL65878.1"/>
    </source>
</evidence>
<reference evidence="9" key="4">
    <citation type="journal article" date="2015" name="PLoS ONE">
        <title>Comprehensive Evaluation of Toxoplasma gondii VEG and Neospora caninum LIV Genomes with Tachyzoite Stage Transcriptome and Proteome Defines Novel Transcript Features.</title>
        <authorList>
            <person name="Ramaprasad A."/>
            <person name="Mourier T."/>
            <person name="Naeem R."/>
            <person name="Malas T.B."/>
            <person name="Moussa E."/>
            <person name="Panigrahi A."/>
            <person name="Vermont S.J."/>
            <person name="Otto T.D."/>
            <person name="Wastling J."/>
            <person name="Pain A."/>
        </authorList>
    </citation>
    <scope>NUCLEOTIDE SEQUENCE</scope>
    <source>
        <strain evidence="9">Liverpool</strain>
    </source>
</reference>
<keyword evidence="10" id="KW-1185">Reference proteome</keyword>
<dbReference type="GO" id="GO:0043001">
    <property type="term" value="P:Golgi to plasma membrane protein transport"/>
    <property type="evidence" value="ECO:0007669"/>
    <property type="project" value="TreeGrafter"/>
</dbReference>
<reference evidence="10" key="3">
    <citation type="journal article" date="2012" name="PLoS Pathog.">
        <title>Comparative genomics of the apicomplexan parasites Toxoplasma gondii and Neospora caninum: Coccidia differing in host range and transmission strategy.</title>
        <authorList>
            <person name="Reid A.J."/>
            <person name="Vermont S.J."/>
            <person name="Cotton J.A."/>
            <person name="Harris D."/>
            <person name="Hill-Cawthorne G.A."/>
            <person name="Konen-Waisman S."/>
            <person name="Latham S.M."/>
            <person name="Mourier T."/>
            <person name="Norton R."/>
            <person name="Quail M.A."/>
            <person name="Sanders M."/>
            <person name="Shanmugam D."/>
            <person name="Sohal A."/>
            <person name="Wasmuth J.D."/>
            <person name="Brunk B."/>
            <person name="Grigg M.E."/>
            <person name="Howard J.C."/>
            <person name="Parkinson J."/>
            <person name="Roos D.S."/>
            <person name="Trees A.J."/>
            <person name="Berriman M."/>
            <person name="Pain A."/>
            <person name="Wastling J.M."/>
        </authorList>
    </citation>
    <scope>NUCLEOTIDE SEQUENCE [LARGE SCALE GENOMIC DNA]</scope>
    <source>
        <strain evidence="10">Liverpool</strain>
    </source>
</reference>
<dbReference type="GO" id="GO:0031683">
    <property type="term" value="F:G-protein beta/gamma-subunit complex binding"/>
    <property type="evidence" value="ECO:0007669"/>
    <property type="project" value="InterPro"/>
</dbReference>
<dbReference type="EMBL" id="LN714480">
    <property type="protein sequence ID" value="CEL65878.1"/>
    <property type="molecule type" value="Genomic_DNA"/>
</dbReference>
<dbReference type="GO" id="GO:0034067">
    <property type="term" value="P:protein localization to Golgi apparatus"/>
    <property type="evidence" value="ECO:0007669"/>
    <property type="project" value="TreeGrafter"/>
</dbReference>
<dbReference type="InParanoid" id="F0VDX3"/>
<reference evidence="8" key="1">
    <citation type="submission" date="2011-02" db="EMBL/GenBank/DDBJ databases">
        <authorList>
            <person name="Aslett M."/>
        </authorList>
    </citation>
    <scope>NUCLEOTIDE SEQUENCE</scope>
    <source>
        <strain evidence="8">Liverpool</strain>
    </source>
</reference>
<dbReference type="InterPro" id="IPR001019">
    <property type="entry name" value="Gprotein_alpha_su"/>
</dbReference>
<feature type="region of interest" description="Disordered" evidence="7">
    <location>
        <begin position="43"/>
        <end position="131"/>
    </location>
</feature>
<evidence type="ECO:0000313" key="10">
    <source>
        <dbReference type="Proteomes" id="UP000007494"/>
    </source>
</evidence>
<keyword evidence="2 4" id="KW-0342">GTP-binding</keyword>
<feature type="region of interest" description="Disordered" evidence="7">
    <location>
        <begin position="328"/>
        <end position="541"/>
    </location>
</feature>
<dbReference type="AlphaFoldDB" id="F0VDX3"/>
<organism evidence="8 10">
    <name type="scientific">Neospora caninum (strain Liverpool)</name>
    <dbReference type="NCBI Taxonomy" id="572307"/>
    <lineage>
        <taxon>Eukaryota</taxon>
        <taxon>Sar</taxon>
        <taxon>Alveolata</taxon>
        <taxon>Apicomplexa</taxon>
        <taxon>Conoidasida</taxon>
        <taxon>Coccidia</taxon>
        <taxon>Eucoccidiorida</taxon>
        <taxon>Eimeriorina</taxon>
        <taxon>Sarcocystidae</taxon>
        <taxon>Neospora</taxon>
    </lineage>
</organism>
<dbReference type="GO" id="GO:0006886">
    <property type="term" value="P:intracellular protein transport"/>
    <property type="evidence" value="ECO:0007669"/>
    <property type="project" value="TreeGrafter"/>
</dbReference>
<feature type="compositionally biased region" description="Basic and acidic residues" evidence="7">
    <location>
        <begin position="328"/>
        <end position="340"/>
    </location>
</feature>
<dbReference type="GO" id="GO:0046872">
    <property type="term" value="F:metal ion binding"/>
    <property type="evidence" value="ECO:0007669"/>
    <property type="project" value="UniProtKB-KW"/>
</dbReference>
<evidence type="ECO:0000256" key="6">
    <source>
        <dbReference type="PIRSR" id="PIRSR606689-1"/>
    </source>
</evidence>
<dbReference type="PANTHER" id="PTHR45909:SF1">
    <property type="entry name" value="ADP-RIBOSYLATION FACTOR-RELATED PROTEIN 1"/>
    <property type="match status" value="1"/>
</dbReference>
<dbReference type="InterPro" id="IPR027417">
    <property type="entry name" value="P-loop_NTPase"/>
</dbReference>
<dbReference type="Proteomes" id="UP000007494">
    <property type="component" value="Chromosome VI"/>
</dbReference>
<dbReference type="eggNOG" id="KOG0076">
    <property type="taxonomic scope" value="Eukaryota"/>
</dbReference>
<feature type="compositionally biased region" description="Basic and acidic residues" evidence="7">
    <location>
        <begin position="498"/>
        <end position="534"/>
    </location>
</feature>
<dbReference type="SUPFAM" id="SSF52540">
    <property type="entry name" value="P-loop containing nucleoside triphosphate hydrolases"/>
    <property type="match status" value="1"/>
</dbReference>
<evidence type="ECO:0000256" key="5">
    <source>
        <dbReference type="PIRSR" id="PIRSR601019-2"/>
    </source>
</evidence>
<keyword evidence="1 4" id="KW-0547">Nucleotide-binding</keyword>
<dbReference type="InterPro" id="IPR024156">
    <property type="entry name" value="Small_GTPase_ARF"/>
</dbReference>
<dbReference type="GO" id="GO:0007186">
    <property type="term" value="P:G protein-coupled receptor signaling pathway"/>
    <property type="evidence" value="ECO:0007669"/>
    <property type="project" value="InterPro"/>
</dbReference>
<gene>
    <name evidence="9" type="ORF">BN1204_017080</name>
    <name evidence="8" type="ORF">NCLIV_017080</name>
</gene>
<dbReference type="PROSITE" id="PS51417">
    <property type="entry name" value="ARF"/>
    <property type="match status" value="1"/>
</dbReference>
<dbReference type="OMA" id="FPEREMC"/>
<evidence type="ECO:0000256" key="2">
    <source>
        <dbReference type="ARBA" id="ARBA00023134"/>
    </source>
</evidence>
<feature type="region of interest" description="Disordered" evidence="7">
    <location>
        <begin position="561"/>
        <end position="587"/>
    </location>
</feature>
<sequence length="587" mass="62840">MFSLVSGLYQWLFSYDELRLLLIGIDGSGKTTFLEQLKARYAKPRGRARPSASSPLHSSHVGPADAAPPSLPAVSSHNSNDVDATRKTSLSASVEPPSSVSSSSLSSSSPSSSSSLSSSPSGSSSLSCSPPSSSSSSASSPSCSVLPHVQPTTGFNLTNFVFENFKVTVWDLGGQKTLRNIWKDYYKDCHCILFFVDAADSARRDEACRAFQCMLSDLGGAAPPHAEPRESTRAPSFPEREMCSPPVLLVANKQDVATAESGERLLPFFLYQHGAPRRGERTRKERQRATSWATGAEEGTVKVVAHTALNSESVESLLRAGVAAAQAKRDLEREQERWHEQQTQMDSPLFRAGGQTAESGQSTEEPERRSERERLARSACANQTPSGDEDEQEAGRDTEARHGNGNPKRSLPTSTTSASSVPSSPASAVPGRNVHPSPLVPTVSSPSSVSSSALRAAPLSVSPQEARDDSPSRSFQNGQDERESVTDLRSGAQPGPPHSREPPVRKDTEDEAREEKQRAGSVSSEDRSGEEGSRDSSGLYDLEEAQASFELFLASRLHLACTPSSSPLPARPANGSALGTRAQRNTF</sequence>
<reference evidence="8" key="2">
    <citation type="submission" date="2011-03" db="EMBL/GenBank/DDBJ databases">
        <title>Comparative genomics and transcriptomics of Neospora caninum and Toxoplasma gondii.</title>
        <authorList>
            <person name="Reid A.J."/>
            <person name="Sohal A."/>
            <person name="Harris D."/>
            <person name="Quail M."/>
            <person name="Sanders M."/>
            <person name="Berriman M."/>
            <person name="Wastling J.M."/>
            <person name="Pain A."/>
        </authorList>
    </citation>
    <scope>NUCLEOTIDE SEQUENCE</scope>
    <source>
        <strain evidence="8">Liverpool</strain>
    </source>
</reference>
<feature type="compositionally biased region" description="Basic and acidic residues" evidence="7">
    <location>
        <begin position="393"/>
        <end position="402"/>
    </location>
</feature>
<keyword evidence="5" id="KW-0479">Metal-binding</keyword>
<dbReference type="EMBL" id="FR823387">
    <property type="protein sequence ID" value="CBZ51916.1"/>
    <property type="molecule type" value="Genomic_DNA"/>
</dbReference>
<dbReference type="PRINTS" id="PR00318">
    <property type="entry name" value="GPROTEINA"/>
</dbReference>
<dbReference type="Pfam" id="PF00025">
    <property type="entry name" value="Arf"/>
    <property type="match status" value="1"/>
</dbReference>
<dbReference type="OrthoDB" id="414781at2759"/>
<evidence type="ECO:0000256" key="3">
    <source>
        <dbReference type="ARBA" id="ARBA00023224"/>
    </source>
</evidence>
<proteinExistence type="predicted"/>
<dbReference type="GeneID" id="13444625"/>
<keyword evidence="3" id="KW-0807">Transducer</keyword>
<dbReference type="GO" id="GO:0003924">
    <property type="term" value="F:GTPase activity"/>
    <property type="evidence" value="ECO:0007669"/>
    <property type="project" value="InterPro"/>
</dbReference>
<dbReference type="VEuPathDB" id="ToxoDB:NCLIV_017080"/>
<feature type="binding site" evidence="4">
    <location>
        <begin position="171"/>
        <end position="175"/>
    </location>
    <ligand>
        <name>GTP</name>
        <dbReference type="ChEBI" id="CHEBI:37565"/>
    </ligand>
</feature>
<feature type="compositionally biased region" description="Low complexity" evidence="7">
    <location>
        <begin position="412"/>
        <end position="463"/>
    </location>
</feature>
<protein>
    <submittedName>
        <fullName evidence="9">ADP-ribosylation factor-like protein 1</fullName>
    </submittedName>
</protein>
<feature type="compositionally biased region" description="Polar residues" evidence="7">
    <location>
        <begin position="73"/>
        <end position="82"/>
    </location>
</feature>
<feature type="compositionally biased region" description="Basic and acidic residues" evidence="7">
    <location>
        <begin position="365"/>
        <end position="376"/>
    </location>
</feature>
<evidence type="ECO:0000256" key="4">
    <source>
        <dbReference type="PIRSR" id="PIRSR601019-1"/>
    </source>
</evidence>
<dbReference type="InterPro" id="IPR006689">
    <property type="entry name" value="Small_GTPase_ARF/SAR"/>
</dbReference>
<dbReference type="GO" id="GO:0005525">
    <property type="term" value="F:GTP binding"/>
    <property type="evidence" value="ECO:0007669"/>
    <property type="project" value="UniProtKB-KW"/>
</dbReference>
<evidence type="ECO:0000256" key="1">
    <source>
        <dbReference type="ARBA" id="ARBA00022741"/>
    </source>
</evidence>
<name>F0VDX3_NEOCL</name>
<dbReference type="PANTHER" id="PTHR45909">
    <property type="entry name" value="ADP-RIBOSYLATION FACTOR-RELATED PROTEIN 1"/>
    <property type="match status" value="1"/>
</dbReference>
<dbReference type="Gene3D" id="3.40.50.300">
    <property type="entry name" value="P-loop containing nucleotide triphosphate hydrolases"/>
    <property type="match status" value="1"/>
</dbReference>
<evidence type="ECO:0000313" key="8">
    <source>
        <dbReference type="EMBL" id="CBZ51916.1"/>
    </source>
</evidence>
<feature type="compositionally biased region" description="Low complexity" evidence="7">
    <location>
        <begin position="89"/>
        <end position="131"/>
    </location>
</feature>
<feature type="binding site" evidence="5">
    <location>
        <position position="152"/>
    </location>
    <ligand>
        <name>Mg(2+)</name>
        <dbReference type="ChEBI" id="CHEBI:18420"/>
    </ligand>
</feature>
<dbReference type="RefSeq" id="XP_003881949.1">
    <property type="nucleotide sequence ID" value="XM_003881900.1"/>
</dbReference>
<dbReference type="GO" id="GO:0005794">
    <property type="term" value="C:Golgi apparatus"/>
    <property type="evidence" value="ECO:0007669"/>
    <property type="project" value="TreeGrafter"/>
</dbReference>